<protein>
    <recommendedName>
        <fullName evidence="4">non-specific serine/threonine protein kinase</fullName>
        <ecNumber evidence="4">2.7.11.1</ecNumber>
    </recommendedName>
</protein>
<proteinExistence type="inferred from homology"/>
<dbReference type="PANTHER" id="PTHR27007">
    <property type="match status" value="1"/>
</dbReference>
<keyword evidence="24" id="KW-1185">Reference proteome</keyword>
<evidence type="ECO:0000256" key="9">
    <source>
        <dbReference type="ARBA" id="ARBA00022734"/>
    </source>
</evidence>
<evidence type="ECO:0000256" key="8">
    <source>
        <dbReference type="ARBA" id="ARBA00022729"/>
    </source>
</evidence>
<dbReference type="CDD" id="cd14066">
    <property type="entry name" value="STKc_IRAK"/>
    <property type="match status" value="1"/>
</dbReference>
<dbReference type="InterPro" id="IPR017441">
    <property type="entry name" value="Protein_kinase_ATP_BS"/>
</dbReference>
<organism evidence="23">
    <name type="scientific">Spirodela intermedia</name>
    <name type="common">Intermediate duckweed</name>
    <dbReference type="NCBI Taxonomy" id="51605"/>
    <lineage>
        <taxon>Eukaryota</taxon>
        <taxon>Viridiplantae</taxon>
        <taxon>Streptophyta</taxon>
        <taxon>Embryophyta</taxon>
        <taxon>Tracheophyta</taxon>
        <taxon>Spermatophyta</taxon>
        <taxon>Magnoliopsida</taxon>
        <taxon>Liliopsida</taxon>
        <taxon>Araceae</taxon>
        <taxon>Lemnoideae</taxon>
        <taxon>Spirodela</taxon>
    </lineage>
</organism>
<dbReference type="Pfam" id="PF00139">
    <property type="entry name" value="Lectin_legB"/>
    <property type="match status" value="1"/>
</dbReference>
<dbReference type="GO" id="GO:0004674">
    <property type="term" value="F:protein serine/threonine kinase activity"/>
    <property type="evidence" value="ECO:0007669"/>
    <property type="project" value="UniProtKB-KW"/>
</dbReference>
<sequence length="648" mass="72186">MLIRVLLLFLLFREAAPEEQTEFTFNGFRGAQLTLDGGATITGEGLLRLTNTTKKIKSHAFFSTPLRFRQSLGTRVSSFSSTFVGHGIALFFSPSKDFSGALGNQYMGLFSTSNNGNSSNHVFAVELDTIQNPEFGDIDTNHVGIDINSMRSSRSVPAGYYPSDGSGFKNLSLISGQRLQVWVEYEGDIGQLNVTLAPMEEPKPRVPLLSSPTNLSDVFLEQMFMGFASSSDPFQTSHYILGWSFKMNGEAQALNLSSLPSLPQRETRKATKTWFIWISIALALFVLGTVAGTTWFVRRKIRFSELLEDWEVEYGPSRFAYKDLFMATEGFSDKGLLGTGGFGKVHRGVLPNSNLEVAVKRVSHDSKQGMKEFVAEILSMGRLRHRNLVQLLGYCRRRGELLLVYEFMPHSSLDKMLFGHNPPKLDWNQRFRIIKDVASGLLYLHEEWEQVVLHRDVKASNVLLDGDLNGRLGDFGLARLYDHGATPQTTRVVGTMGYLAPELTKSGKADKATDVFAFGVFLLEVASGRRPLEPQAPEEEVVLVDWVLECWKRGAIVEAADQRLSYTAPEEVEMVLRLGLLCCDPMPTARPSMRQVVQFLKGEVPLPEFTSNYLNDGVMSLIYNEALDDQAPSFTAFSVSRSLLSGGR</sequence>
<dbReference type="SMART" id="SM00220">
    <property type="entry name" value="S_TKc"/>
    <property type="match status" value="1"/>
</dbReference>
<comment type="catalytic activity">
    <reaction evidence="17">
        <text>L-threonyl-[protein] + ATP = O-phospho-L-threonyl-[protein] + ADP + H(+)</text>
        <dbReference type="Rhea" id="RHEA:46608"/>
        <dbReference type="Rhea" id="RHEA-COMP:11060"/>
        <dbReference type="Rhea" id="RHEA-COMP:11605"/>
        <dbReference type="ChEBI" id="CHEBI:15378"/>
        <dbReference type="ChEBI" id="CHEBI:30013"/>
        <dbReference type="ChEBI" id="CHEBI:30616"/>
        <dbReference type="ChEBI" id="CHEBI:61977"/>
        <dbReference type="ChEBI" id="CHEBI:456216"/>
        <dbReference type="EC" id="2.7.11.1"/>
    </reaction>
</comment>
<evidence type="ECO:0000256" key="11">
    <source>
        <dbReference type="ARBA" id="ARBA00022777"/>
    </source>
</evidence>
<keyword evidence="16" id="KW-0325">Glycoprotein</keyword>
<evidence type="ECO:0000256" key="21">
    <source>
        <dbReference type="SAM" id="SignalP"/>
    </source>
</evidence>
<keyword evidence="5" id="KW-0723">Serine/threonine-protein kinase</keyword>
<evidence type="ECO:0000256" key="15">
    <source>
        <dbReference type="ARBA" id="ARBA00023170"/>
    </source>
</evidence>
<evidence type="ECO:0000256" key="17">
    <source>
        <dbReference type="ARBA" id="ARBA00047899"/>
    </source>
</evidence>
<evidence type="ECO:0000256" key="20">
    <source>
        <dbReference type="SAM" id="Phobius"/>
    </source>
</evidence>
<comment type="subcellular location">
    <subcellularLocation>
        <location evidence="1">Membrane</location>
        <topology evidence="1">Single-pass type I membrane protein</topology>
    </subcellularLocation>
</comment>
<dbReference type="InterPro" id="IPR001220">
    <property type="entry name" value="Legume_lectin_dom"/>
</dbReference>
<dbReference type="GO" id="GO:0016020">
    <property type="term" value="C:membrane"/>
    <property type="evidence" value="ECO:0007669"/>
    <property type="project" value="UniProtKB-SubCell"/>
</dbReference>
<keyword evidence="6" id="KW-0808">Transferase</keyword>
<feature type="chain" id="PRO_5029886120" description="non-specific serine/threonine protein kinase" evidence="21">
    <location>
        <begin position="18"/>
        <end position="648"/>
    </location>
</feature>
<evidence type="ECO:0000256" key="10">
    <source>
        <dbReference type="ARBA" id="ARBA00022741"/>
    </source>
</evidence>
<dbReference type="Gene3D" id="2.60.120.200">
    <property type="match status" value="1"/>
</dbReference>
<evidence type="ECO:0000256" key="19">
    <source>
        <dbReference type="PROSITE-ProRule" id="PRU10141"/>
    </source>
</evidence>
<evidence type="ECO:0000256" key="2">
    <source>
        <dbReference type="ARBA" id="ARBA00008536"/>
    </source>
</evidence>
<dbReference type="SUPFAM" id="SSF49899">
    <property type="entry name" value="Concanavalin A-like lectins/glucanases"/>
    <property type="match status" value="1"/>
</dbReference>
<dbReference type="GO" id="GO:0030246">
    <property type="term" value="F:carbohydrate binding"/>
    <property type="evidence" value="ECO:0007669"/>
    <property type="project" value="UniProtKB-KW"/>
</dbReference>
<dbReference type="GO" id="GO:0005524">
    <property type="term" value="F:ATP binding"/>
    <property type="evidence" value="ECO:0007669"/>
    <property type="project" value="UniProtKB-UniRule"/>
</dbReference>
<keyword evidence="11" id="KW-0418">Kinase</keyword>
<keyword evidence="8 21" id="KW-0732">Signal</keyword>
<dbReference type="CDD" id="cd06899">
    <property type="entry name" value="lectin_legume_LecRK_Arcelin_ConA"/>
    <property type="match status" value="1"/>
</dbReference>
<dbReference type="Gene3D" id="3.30.200.20">
    <property type="entry name" value="Phosphorylase Kinase, domain 1"/>
    <property type="match status" value="1"/>
</dbReference>
<dbReference type="InterPro" id="IPR013320">
    <property type="entry name" value="ConA-like_dom_sf"/>
</dbReference>
<feature type="signal peptide" evidence="21">
    <location>
        <begin position="1"/>
        <end position="17"/>
    </location>
</feature>
<keyword evidence="10 19" id="KW-0547">Nucleotide-binding</keyword>
<evidence type="ECO:0000256" key="7">
    <source>
        <dbReference type="ARBA" id="ARBA00022692"/>
    </source>
</evidence>
<evidence type="ECO:0000256" key="6">
    <source>
        <dbReference type="ARBA" id="ARBA00022679"/>
    </source>
</evidence>
<keyword evidence="7 20" id="KW-0812">Transmembrane</keyword>
<evidence type="ECO:0000256" key="14">
    <source>
        <dbReference type="ARBA" id="ARBA00023136"/>
    </source>
</evidence>
<keyword evidence="14 20" id="KW-0472">Membrane</keyword>
<dbReference type="InterPro" id="IPR050528">
    <property type="entry name" value="L-type_Lectin-RKs"/>
</dbReference>
<dbReference type="PROSITE" id="PS50011">
    <property type="entry name" value="PROTEIN_KINASE_DOM"/>
    <property type="match status" value="1"/>
</dbReference>
<evidence type="ECO:0000256" key="3">
    <source>
        <dbReference type="ARBA" id="ARBA00010217"/>
    </source>
</evidence>
<reference evidence="23 24" key="1">
    <citation type="submission" date="2019-12" db="EMBL/GenBank/DDBJ databases">
        <authorList>
            <person name="Scholz U."/>
            <person name="Mascher M."/>
            <person name="Fiebig A."/>
        </authorList>
    </citation>
    <scope>NUCLEOTIDE SEQUENCE</scope>
</reference>
<dbReference type="Pfam" id="PF07714">
    <property type="entry name" value="PK_Tyr_Ser-Thr"/>
    <property type="match status" value="1"/>
</dbReference>
<feature type="transmembrane region" description="Helical" evidence="20">
    <location>
        <begin position="274"/>
        <end position="297"/>
    </location>
</feature>
<feature type="domain" description="Protein kinase" evidence="22">
    <location>
        <begin position="331"/>
        <end position="609"/>
    </location>
</feature>
<comment type="similarity">
    <text evidence="2">In the N-terminal section; belongs to the leguminous lectin family.</text>
</comment>
<dbReference type="FunFam" id="3.30.200.20:FF:000112">
    <property type="entry name" value="Lectin-domain containing receptor kinase A4.3"/>
    <property type="match status" value="1"/>
</dbReference>
<dbReference type="InterPro" id="IPR011009">
    <property type="entry name" value="Kinase-like_dom_sf"/>
</dbReference>
<keyword evidence="12 19" id="KW-0067">ATP-binding</keyword>
<dbReference type="FunFam" id="1.10.510.10:FF:000108">
    <property type="entry name" value="L-type lectin-domain containing receptor kinase S.4"/>
    <property type="match status" value="1"/>
</dbReference>
<dbReference type="GO" id="GO:0051707">
    <property type="term" value="P:response to other organism"/>
    <property type="evidence" value="ECO:0007669"/>
    <property type="project" value="UniProtKB-ARBA"/>
</dbReference>
<evidence type="ECO:0000259" key="22">
    <source>
        <dbReference type="PROSITE" id="PS50011"/>
    </source>
</evidence>
<dbReference type="PROSITE" id="PS00107">
    <property type="entry name" value="PROTEIN_KINASE_ATP"/>
    <property type="match status" value="1"/>
</dbReference>
<dbReference type="EMBL" id="CACRZD030000003">
    <property type="protein sequence ID" value="CAA6657645.1"/>
    <property type="molecule type" value="Genomic_DNA"/>
</dbReference>
<accession>A0A7I8IIE7</accession>
<dbReference type="GO" id="GO:0006952">
    <property type="term" value="P:defense response"/>
    <property type="evidence" value="ECO:0007669"/>
    <property type="project" value="UniProtKB-ARBA"/>
</dbReference>
<dbReference type="SUPFAM" id="SSF56112">
    <property type="entry name" value="Protein kinase-like (PK-like)"/>
    <property type="match status" value="1"/>
</dbReference>
<dbReference type="InterPro" id="IPR000719">
    <property type="entry name" value="Prot_kinase_dom"/>
</dbReference>
<evidence type="ECO:0000256" key="4">
    <source>
        <dbReference type="ARBA" id="ARBA00012513"/>
    </source>
</evidence>
<comment type="catalytic activity">
    <reaction evidence="18">
        <text>L-seryl-[protein] + ATP = O-phospho-L-seryl-[protein] + ADP + H(+)</text>
        <dbReference type="Rhea" id="RHEA:17989"/>
        <dbReference type="Rhea" id="RHEA-COMP:9863"/>
        <dbReference type="Rhea" id="RHEA-COMP:11604"/>
        <dbReference type="ChEBI" id="CHEBI:15378"/>
        <dbReference type="ChEBI" id="CHEBI:29999"/>
        <dbReference type="ChEBI" id="CHEBI:30616"/>
        <dbReference type="ChEBI" id="CHEBI:83421"/>
        <dbReference type="ChEBI" id="CHEBI:456216"/>
        <dbReference type="EC" id="2.7.11.1"/>
    </reaction>
</comment>
<dbReference type="AlphaFoldDB" id="A0A7I8IIE7"/>
<dbReference type="FunFam" id="2.60.120.200:FF:000051">
    <property type="entry name" value="L-type lectin-domain containing receptor kinase V.9"/>
    <property type="match status" value="1"/>
</dbReference>
<keyword evidence="9" id="KW-0430">Lectin</keyword>
<evidence type="ECO:0000256" key="18">
    <source>
        <dbReference type="ARBA" id="ARBA00048679"/>
    </source>
</evidence>
<evidence type="ECO:0000313" key="24">
    <source>
        <dbReference type="Proteomes" id="UP001189122"/>
    </source>
</evidence>
<feature type="binding site" evidence="19">
    <location>
        <position position="360"/>
    </location>
    <ligand>
        <name>ATP</name>
        <dbReference type="ChEBI" id="CHEBI:30616"/>
    </ligand>
</feature>
<dbReference type="EMBL" id="LR743590">
    <property type="protein sequence ID" value="CAA2617952.1"/>
    <property type="molecule type" value="Genomic_DNA"/>
</dbReference>
<gene>
    <name evidence="23" type="ORF">SI7747_03004113</name>
</gene>
<dbReference type="Gene3D" id="1.10.510.10">
    <property type="entry name" value="Transferase(Phosphotransferase) domain 1"/>
    <property type="match status" value="1"/>
</dbReference>
<dbReference type="InterPro" id="IPR001245">
    <property type="entry name" value="Ser-Thr/Tyr_kinase_cat_dom"/>
</dbReference>
<evidence type="ECO:0000256" key="1">
    <source>
        <dbReference type="ARBA" id="ARBA00004479"/>
    </source>
</evidence>
<comment type="similarity">
    <text evidence="3">In the C-terminal section; belongs to the protein kinase superfamily. Ser/Thr protein kinase family.</text>
</comment>
<evidence type="ECO:0000256" key="13">
    <source>
        <dbReference type="ARBA" id="ARBA00022989"/>
    </source>
</evidence>
<evidence type="ECO:0000313" key="23">
    <source>
        <dbReference type="EMBL" id="CAA2617952.1"/>
    </source>
</evidence>
<evidence type="ECO:0000256" key="16">
    <source>
        <dbReference type="ARBA" id="ARBA00023180"/>
    </source>
</evidence>
<keyword evidence="15" id="KW-0675">Receptor</keyword>
<dbReference type="PROSITE" id="PS00108">
    <property type="entry name" value="PROTEIN_KINASE_ST"/>
    <property type="match status" value="1"/>
</dbReference>
<evidence type="ECO:0000256" key="5">
    <source>
        <dbReference type="ARBA" id="ARBA00022527"/>
    </source>
</evidence>
<keyword evidence="13 20" id="KW-1133">Transmembrane helix</keyword>
<evidence type="ECO:0000256" key="12">
    <source>
        <dbReference type="ARBA" id="ARBA00022840"/>
    </source>
</evidence>
<dbReference type="InterPro" id="IPR008271">
    <property type="entry name" value="Ser/Thr_kinase_AS"/>
</dbReference>
<name>A0A7I8IIE7_SPIIN</name>
<dbReference type="Proteomes" id="UP001189122">
    <property type="component" value="Unassembled WGS sequence"/>
</dbReference>
<dbReference type="EC" id="2.7.11.1" evidence="4"/>